<dbReference type="EMBL" id="VVIM01000005">
    <property type="protein sequence ID" value="KAB0799019.1"/>
    <property type="molecule type" value="Genomic_DNA"/>
</dbReference>
<dbReference type="InParanoid" id="A0A5N4ANW7"/>
<keyword evidence="1" id="KW-0560">Oxidoreductase</keyword>
<evidence type="ECO:0000313" key="4">
    <source>
        <dbReference type="EMBL" id="KAB0799019.1"/>
    </source>
</evidence>
<dbReference type="InterPro" id="IPR036291">
    <property type="entry name" value="NAD(P)-bd_dom_sf"/>
</dbReference>
<dbReference type="PRINTS" id="PR00080">
    <property type="entry name" value="SDRFAMILY"/>
</dbReference>
<dbReference type="Gene3D" id="3.40.50.720">
    <property type="entry name" value="NAD(P)-binding Rossmann-like Domain"/>
    <property type="match status" value="1"/>
</dbReference>
<feature type="chain" id="PRO_5024272030" description="Retinol dehydrogenase 11" evidence="3">
    <location>
        <begin position="19"/>
        <end position="320"/>
    </location>
</feature>
<reference evidence="4 5" key="1">
    <citation type="journal article" date="2018" name="Elife">
        <title>Firefly genomes illuminate parallel origins of bioluminescence in beetles.</title>
        <authorList>
            <person name="Fallon T.R."/>
            <person name="Lower S.E."/>
            <person name="Chang C.H."/>
            <person name="Bessho-Uehara M."/>
            <person name="Martin G.J."/>
            <person name="Bewick A.J."/>
            <person name="Behringer M."/>
            <person name="Debat H.J."/>
            <person name="Wong I."/>
            <person name="Day J.C."/>
            <person name="Suvorov A."/>
            <person name="Silva C.J."/>
            <person name="Stanger-Hall K.F."/>
            <person name="Hall D.W."/>
            <person name="Schmitz R.J."/>
            <person name="Nelson D.R."/>
            <person name="Lewis S.M."/>
            <person name="Shigenobu S."/>
            <person name="Bybee S.M."/>
            <person name="Larracuente A.M."/>
            <person name="Oba Y."/>
            <person name="Weng J.K."/>
        </authorList>
    </citation>
    <scope>NUCLEOTIDE SEQUENCE [LARGE SCALE GENOMIC DNA]</scope>
    <source>
        <strain evidence="4">1611_PpyrPB1</strain>
        <tissue evidence="4">Whole body</tissue>
    </source>
</reference>
<dbReference type="SUPFAM" id="SSF51735">
    <property type="entry name" value="NAD(P)-binding Rossmann-fold domains"/>
    <property type="match status" value="1"/>
</dbReference>
<organism evidence="4 5">
    <name type="scientific">Photinus pyralis</name>
    <name type="common">Common eastern firefly</name>
    <name type="synonym">Lampyris pyralis</name>
    <dbReference type="NCBI Taxonomy" id="7054"/>
    <lineage>
        <taxon>Eukaryota</taxon>
        <taxon>Metazoa</taxon>
        <taxon>Ecdysozoa</taxon>
        <taxon>Arthropoda</taxon>
        <taxon>Hexapoda</taxon>
        <taxon>Insecta</taxon>
        <taxon>Pterygota</taxon>
        <taxon>Neoptera</taxon>
        <taxon>Endopterygota</taxon>
        <taxon>Coleoptera</taxon>
        <taxon>Polyphaga</taxon>
        <taxon>Elateriformia</taxon>
        <taxon>Elateroidea</taxon>
        <taxon>Lampyridae</taxon>
        <taxon>Lampyrinae</taxon>
        <taxon>Photinus</taxon>
    </lineage>
</organism>
<evidence type="ECO:0000256" key="2">
    <source>
        <dbReference type="RuleBase" id="RU000363"/>
    </source>
</evidence>
<dbReference type="InterPro" id="IPR002347">
    <property type="entry name" value="SDR_fam"/>
</dbReference>
<dbReference type="AlphaFoldDB" id="A0A5N4ANW7"/>
<dbReference type="PANTHER" id="PTHR43157:SF31">
    <property type="entry name" value="PHOSPHATIDYLINOSITOL-GLYCAN BIOSYNTHESIS CLASS F PROTEIN"/>
    <property type="match status" value="1"/>
</dbReference>
<evidence type="ECO:0000256" key="1">
    <source>
        <dbReference type="ARBA" id="ARBA00023002"/>
    </source>
</evidence>
<protein>
    <recommendedName>
        <fullName evidence="6">Retinol dehydrogenase 11</fullName>
    </recommendedName>
</protein>
<dbReference type="PANTHER" id="PTHR43157">
    <property type="entry name" value="PHOSPHATIDYLINOSITOL-GLYCAN BIOSYNTHESIS CLASS F PROTEIN-RELATED"/>
    <property type="match status" value="1"/>
</dbReference>
<proteinExistence type="inferred from homology"/>
<keyword evidence="5" id="KW-1185">Reference proteome</keyword>
<dbReference type="PRINTS" id="PR00081">
    <property type="entry name" value="GDHRDH"/>
</dbReference>
<dbReference type="Pfam" id="PF00106">
    <property type="entry name" value="adh_short"/>
    <property type="match status" value="1"/>
</dbReference>
<evidence type="ECO:0000256" key="3">
    <source>
        <dbReference type="SAM" id="SignalP"/>
    </source>
</evidence>
<evidence type="ECO:0008006" key="6">
    <source>
        <dbReference type="Google" id="ProtNLM"/>
    </source>
</evidence>
<comment type="caution">
    <text evidence="4">The sequence shown here is derived from an EMBL/GenBank/DDBJ whole genome shotgun (WGS) entry which is preliminary data.</text>
</comment>
<keyword evidence="3" id="KW-0732">Signal</keyword>
<gene>
    <name evidence="4" type="ORF">PPYR_06899</name>
</gene>
<evidence type="ECO:0000313" key="5">
    <source>
        <dbReference type="Proteomes" id="UP000327044"/>
    </source>
</evidence>
<feature type="signal peptide" evidence="3">
    <location>
        <begin position="1"/>
        <end position="18"/>
    </location>
</feature>
<dbReference type="Proteomes" id="UP000327044">
    <property type="component" value="Unassembled WGS sequence"/>
</dbReference>
<comment type="similarity">
    <text evidence="2">Belongs to the short-chain dehydrogenases/reductases (SDR) family.</text>
</comment>
<sequence>MVLYIITCLLLLLLARMGLNMHRKWNRSYVCLLGKTVIVTGANTGIGFYTAQDFAKRGAKVILACRNRNKAVEAKEKIVFATGNANVNVEIVDFSSFESVRTFAQEILAKEERLDILVNNAGAIFLEDSTTVDGLSTTMQVNYFGPFLLTTLLLDLLKKSAPSRVVNLASVTAHWANLNPDDLNYFSTSFLSQTFYVNYGNAKLCVVLWTNELARQLKNCGVTANSLHPGIIYTDLLRDTNTLVKCLYQILSFLTLKTVEEGAQTSIYVSLSREIENVSGEYFVNCGIGYMPRLARDENLAKRVWNLSEQLVMKNYTQKF</sequence>
<accession>A0A5N4ANW7</accession>
<dbReference type="OrthoDB" id="191139at2759"/>
<dbReference type="GO" id="GO:0016491">
    <property type="term" value="F:oxidoreductase activity"/>
    <property type="evidence" value="ECO:0007669"/>
    <property type="project" value="UniProtKB-KW"/>
</dbReference>
<dbReference type="CDD" id="cd05327">
    <property type="entry name" value="retinol-DH_like_SDR_c_like"/>
    <property type="match status" value="1"/>
</dbReference>
<name>A0A5N4ANW7_PHOPY</name>